<feature type="domain" description="ComEC/Rec2-related protein" evidence="8">
    <location>
        <begin position="193"/>
        <end position="454"/>
    </location>
</feature>
<sequence length="734" mass="84125">MMKGHWWLVALFYMVGYLPKWMGFCLICLLMIIWHRKIIRNPFLLIMALAFFIIASITSLQIKIPHKDFGLYEGHVKIVSNPELESDQIKFIGETSFSKVSFISKEIGKPVYHGATCRITGHLTVPEPATNSGQFDYQDYLAKQGISYVGYNVQILECEDRSWLSYLFRFRDVLKEQLNLHLSEETQSWVVALLFGDRNQLSDEVIDTFQYWGLSHLLAISGLHVGIILSICYLILNKLLHVTREQSNILLLLMIPIYIVLAGSQPPVMRAGMMAILIILFSLSKKIKMDSSDLISIVLIVLLIMDPYLMYQLSFQFSFAVTFALILSKRLLKNQSWIMLSLRISLISQLVILPLQFYYFYYTNVWSFLINLIYIPYFTLLVIPAVMVIFITVLLIPNITPFLDQLFLTIHNKMTDLLFLIGQPKFSLWVVGRPHLLLIIVYILIFIYFMKSWEEKKSNRTIILAICLVVIWFIPFVQKTLDDSLTITMLDVGQAESIVVELPRNQGTYVIDVGEEVTFSNEIKHNNYKQIIKPFLWSKGISAVNGLIISHFDHDHAGSIKPFIKEFNPSILYTHPFNNSNYVQHVKLESGDMIKKGELIIKIHSPSQANISHEENDRSLVFEFNYEDFNMLFTGDITKSVEKVLISSKTIQDIDVLKVAHHGSKTSTTMEFINAIQAEVSLISVGKRNPFGHPHSSVLEHLKASGMTIYRTDLNGAITLKYADGQSTIIKNHP</sequence>
<keyword evidence="3 6" id="KW-0812">Transmembrane</keyword>
<dbReference type="PANTHER" id="PTHR30619">
    <property type="entry name" value="DNA INTERNALIZATION/COMPETENCE PROTEIN COMEC/REC2"/>
    <property type="match status" value="1"/>
</dbReference>
<dbReference type="Gene3D" id="3.60.15.10">
    <property type="entry name" value="Ribonuclease Z/Hydroxyacylglutathione hydrolase-like"/>
    <property type="match status" value="1"/>
</dbReference>
<dbReference type="CDD" id="cd07731">
    <property type="entry name" value="ComA-like_MBL-fold"/>
    <property type="match status" value="1"/>
</dbReference>
<feature type="transmembrane region" description="Helical" evidence="6">
    <location>
        <begin position="374"/>
        <end position="395"/>
    </location>
</feature>
<reference evidence="11" key="1">
    <citation type="journal article" date="2019" name="Int. J. Syst. Evol. Microbiol.">
        <title>The Global Catalogue of Microorganisms (GCM) 10K type strain sequencing project: providing services to taxonomists for standard genome sequencing and annotation.</title>
        <authorList>
            <consortium name="The Broad Institute Genomics Platform"/>
            <consortium name="The Broad Institute Genome Sequencing Center for Infectious Disease"/>
            <person name="Wu L."/>
            <person name="Ma J."/>
        </authorList>
    </citation>
    <scope>NUCLEOTIDE SEQUENCE [LARGE SCALE GENOMIC DNA]</scope>
    <source>
        <strain evidence="11">TISTR 1571</strain>
    </source>
</reference>
<feature type="transmembrane region" description="Helical" evidence="6">
    <location>
        <begin position="43"/>
        <end position="62"/>
    </location>
</feature>
<feature type="transmembrane region" description="Helical" evidence="6">
    <location>
        <begin position="428"/>
        <end position="449"/>
    </location>
</feature>
<evidence type="ECO:0000256" key="1">
    <source>
        <dbReference type="ARBA" id="ARBA00004651"/>
    </source>
</evidence>
<evidence type="ECO:0000259" key="9">
    <source>
        <dbReference type="Pfam" id="PF13567"/>
    </source>
</evidence>
<feature type="domain" description="Metallo-beta-lactamase" evidence="7">
    <location>
        <begin position="491"/>
        <end position="573"/>
    </location>
</feature>
<dbReference type="Pfam" id="PF00753">
    <property type="entry name" value="Lactamase_B"/>
    <property type="match status" value="1"/>
</dbReference>
<dbReference type="SUPFAM" id="SSF56281">
    <property type="entry name" value="Metallo-hydrolase/oxidoreductase"/>
    <property type="match status" value="1"/>
</dbReference>
<evidence type="ECO:0000256" key="5">
    <source>
        <dbReference type="ARBA" id="ARBA00023136"/>
    </source>
</evidence>
<dbReference type="InterPro" id="IPR004477">
    <property type="entry name" value="ComEC_N"/>
</dbReference>
<comment type="caution">
    <text evidence="10">The sequence shown here is derived from an EMBL/GenBank/DDBJ whole genome shotgun (WGS) entry which is preliminary data.</text>
</comment>
<dbReference type="EMBL" id="JBHUMZ010000007">
    <property type="protein sequence ID" value="MFD2637499.1"/>
    <property type="molecule type" value="Genomic_DNA"/>
</dbReference>
<dbReference type="RefSeq" id="WP_377326956.1">
    <property type="nucleotide sequence ID" value="NZ_JBHUMZ010000007.1"/>
</dbReference>
<proteinExistence type="predicted"/>
<feature type="transmembrane region" description="Helical" evidence="6">
    <location>
        <begin position="461"/>
        <end position="478"/>
    </location>
</feature>
<keyword evidence="2" id="KW-1003">Cell membrane</keyword>
<organism evidence="10 11">
    <name type="scientific">Piscibacillus salipiscarius</name>
    <dbReference type="NCBI Taxonomy" id="299480"/>
    <lineage>
        <taxon>Bacteria</taxon>
        <taxon>Bacillati</taxon>
        <taxon>Bacillota</taxon>
        <taxon>Bacilli</taxon>
        <taxon>Bacillales</taxon>
        <taxon>Bacillaceae</taxon>
        <taxon>Piscibacillus</taxon>
    </lineage>
</organism>
<evidence type="ECO:0000259" key="8">
    <source>
        <dbReference type="Pfam" id="PF03772"/>
    </source>
</evidence>
<evidence type="ECO:0000256" key="6">
    <source>
        <dbReference type="SAM" id="Phobius"/>
    </source>
</evidence>
<feature type="transmembrane region" description="Helical" evidence="6">
    <location>
        <begin position="271"/>
        <end position="287"/>
    </location>
</feature>
<dbReference type="Pfam" id="PF13567">
    <property type="entry name" value="DUF4131"/>
    <property type="match status" value="1"/>
</dbReference>
<evidence type="ECO:0000256" key="4">
    <source>
        <dbReference type="ARBA" id="ARBA00022989"/>
    </source>
</evidence>
<keyword evidence="4 6" id="KW-1133">Transmembrane helix</keyword>
<feature type="transmembrane region" description="Helical" evidence="6">
    <location>
        <begin position="294"/>
        <end position="311"/>
    </location>
</feature>
<evidence type="ECO:0000256" key="2">
    <source>
        <dbReference type="ARBA" id="ARBA00022475"/>
    </source>
</evidence>
<dbReference type="InterPro" id="IPR052159">
    <property type="entry name" value="Competence_DNA_uptake"/>
</dbReference>
<feature type="transmembrane region" description="Helical" evidence="6">
    <location>
        <begin position="211"/>
        <end position="236"/>
    </location>
</feature>
<dbReference type="PANTHER" id="PTHR30619:SF1">
    <property type="entry name" value="RECOMBINATION PROTEIN 2"/>
    <property type="match status" value="1"/>
</dbReference>
<gene>
    <name evidence="10" type="ORF">ACFSW4_01260</name>
</gene>
<dbReference type="InterPro" id="IPR004797">
    <property type="entry name" value="Competence_ComEC/Rec2"/>
</dbReference>
<dbReference type="InterPro" id="IPR001279">
    <property type="entry name" value="Metallo-B-lactamas"/>
</dbReference>
<evidence type="ECO:0000313" key="10">
    <source>
        <dbReference type="EMBL" id="MFD2637499.1"/>
    </source>
</evidence>
<dbReference type="InterPro" id="IPR035681">
    <property type="entry name" value="ComA-like_MBL"/>
</dbReference>
<keyword evidence="11" id="KW-1185">Reference proteome</keyword>
<evidence type="ECO:0000256" key="3">
    <source>
        <dbReference type="ARBA" id="ARBA00022692"/>
    </source>
</evidence>
<feature type="domain" description="DUF4131" evidence="9">
    <location>
        <begin position="23"/>
        <end position="151"/>
    </location>
</feature>
<evidence type="ECO:0000259" key="7">
    <source>
        <dbReference type="Pfam" id="PF00753"/>
    </source>
</evidence>
<name>A0ABW5Q6P9_9BACI</name>
<evidence type="ECO:0000313" key="11">
    <source>
        <dbReference type="Proteomes" id="UP001597452"/>
    </source>
</evidence>
<dbReference type="InterPro" id="IPR025405">
    <property type="entry name" value="DUF4131"/>
</dbReference>
<dbReference type="NCBIfam" id="TIGR00361">
    <property type="entry name" value="ComEC_Rec2"/>
    <property type="match status" value="1"/>
</dbReference>
<accession>A0ABW5Q6P9</accession>
<protein>
    <submittedName>
        <fullName evidence="10">DNA internalization-related competence protein ComEC/Rec2</fullName>
    </submittedName>
</protein>
<feature type="transmembrane region" description="Helical" evidence="6">
    <location>
        <begin position="248"/>
        <end position="265"/>
    </location>
</feature>
<keyword evidence="5 6" id="KW-0472">Membrane</keyword>
<dbReference type="Proteomes" id="UP001597452">
    <property type="component" value="Unassembled WGS sequence"/>
</dbReference>
<dbReference type="NCBIfam" id="TIGR00360">
    <property type="entry name" value="ComEC_N-term"/>
    <property type="match status" value="1"/>
</dbReference>
<comment type="subcellular location">
    <subcellularLocation>
        <location evidence="1">Cell membrane</location>
        <topology evidence="1">Multi-pass membrane protein</topology>
    </subcellularLocation>
</comment>
<dbReference type="InterPro" id="IPR036866">
    <property type="entry name" value="RibonucZ/Hydroxyglut_hydro"/>
</dbReference>
<feature type="transmembrane region" description="Helical" evidence="6">
    <location>
        <begin position="344"/>
        <end position="362"/>
    </location>
</feature>
<dbReference type="Pfam" id="PF03772">
    <property type="entry name" value="Competence"/>
    <property type="match status" value="1"/>
</dbReference>
<feature type="transmembrane region" description="Helical" evidence="6">
    <location>
        <begin position="6"/>
        <end position="31"/>
    </location>
</feature>